<sequence length="101" mass="10459">MNKVLPGAVWRFSRCPHTCGNGGAPPVCGVNRGNVIPVVLYSVAVMMAAIKKMVAVCSGREQGCAAALLRQRPAPFALATAARQRGLSQGGLGVCIRRVAA</sequence>
<name>A0ABQ0E735_9BACT</name>
<dbReference type="Proteomes" id="UP001628192">
    <property type="component" value="Unassembled WGS sequence"/>
</dbReference>
<accession>A0ABQ0E735</accession>
<proteinExistence type="predicted"/>
<protein>
    <submittedName>
        <fullName evidence="1">Uncharacterized protein</fullName>
    </submittedName>
</protein>
<reference evidence="1 2" key="1">
    <citation type="journal article" date="2025" name="Int. J. Syst. Evol. Microbiol.">
        <title>Desulfovibrio falkowii sp. nov., Porphyromonas miyakawae sp. nov., Mediterraneibacter flintii sp. nov. and Owariibacterium komagatae gen. nov., sp. nov., isolated from human faeces.</title>
        <authorList>
            <person name="Hamaguchi T."/>
            <person name="Ohara M."/>
            <person name="Hisatomi A."/>
            <person name="Sekiguchi K."/>
            <person name="Takeda J.I."/>
            <person name="Ueyama J."/>
            <person name="Ito M."/>
            <person name="Nishiwaki H."/>
            <person name="Ogi T."/>
            <person name="Hirayama M."/>
            <person name="Ohkuma M."/>
            <person name="Sakamoto M."/>
            <person name="Ohno K."/>
        </authorList>
    </citation>
    <scope>NUCLEOTIDE SEQUENCE [LARGE SCALE GENOMIC DNA]</scope>
    <source>
        <strain evidence="1 2">13CB8C</strain>
    </source>
</reference>
<comment type="caution">
    <text evidence="1">The sequence shown here is derived from an EMBL/GenBank/DDBJ whole genome shotgun (WGS) entry which is preliminary data.</text>
</comment>
<evidence type="ECO:0000313" key="1">
    <source>
        <dbReference type="EMBL" id="GAB1253412.1"/>
    </source>
</evidence>
<evidence type="ECO:0000313" key="2">
    <source>
        <dbReference type="Proteomes" id="UP001628192"/>
    </source>
</evidence>
<keyword evidence="2" id="KW-1185">Reference proteome</keyword>
<organism evidence="1 2">
    <name type="scientific">Desulfovibrio falkowii</name>
    <dbReference type="NCBI Taxonomy" id="3136602"/>
    <lineage>
        <taxon>Bacteria</taxon>
        <taxon>Pseudomonadati</taxon>
        <taxon>Thermodesulfobacteriota</taxon>
        <taxon>Desulfovibrionia</taxon>
        <taxon>Desulfovibrionales</taxon>
        <taxon>Desulfovibrionaceae</taxon>
        <taxon>Desulfovibrio</taxon>
    </lineage>
</organism>
<gene>
    <name evidence="1" type="ORF">Defa_08990</name>
</gene>
<dbReference type="EMBL" id="BAAFSG010000001">
    <property type="protein sequence ID" value="GAB1253412.1"/>
    <property type="molecule type" value="Genomic_DNA"/>
</dbReference>